<sequence length="83" mass="9603">MNYLTKNMKCAVQLLELLSIDHANVSIQDRLNRTLFSILGGGNFFAMRSLKLSRKYDKKGKFLEGKKKNHSYNTIRNVLLLEI</sequence>
<accession>A0ABD2C220</accession>
<comment type="caution">
    <text evidence="1">The sequence shown here is derived from an EMBL/GenBank/DDBJ whole genome shotgun (WGS) entry which is preliminary data.</text>
</comment>
<dbReference type="AlphaFoldDB" id="A0ABD2C220"/>
<dbReference type="Proteomes" id="UP001607302">
    <property type="component" value="Unassembled WGS sequence"/>
</dbReference>
<keyword evidence="2" id="KW-1185">Reference proteome</keyword>
<organism evidence="1 2">
    <name type="scientific">Vespula squamosa</name>
    <name type="common">Southern yellow jacket</name>
    <name type="synonym">Wasp</name>
    <dbReference type="NCBI Taxonomy" id="30214"/>
    <lineage>
        <taxon>Eukaryota</taxon>
        <taxon>Metazoa</taxon>
        <taxon>Ecdysozoa</taxon>
        <taxon>Arthropoda</taxon>
        <taxon>Hexapoda</taxon>
        <taxon>Insecta</taxon>
        <taxon>Pterygota</taxon>
        <taxon>Neoptera</taxon>
        <taxon>Endopterygota</taxon>
        <taxon>Hymenoptera</taxon>
        <taxon>Apocrita</taxon>
        <taxon>Aculeata</taxon>
        <taxon>Vespoidea</taxon>
        <taxon>Vespidae</taxon>
        <taxon>Vespinae</taxon>
        <taxon>Vespula</taxon>
    </lineage>
</organism>
<evidence type="ECO:0000313" key="2">
    <source>
        <dbReference type="Proteomes" id="UP001607302"/>
    </source>
</evidence>
<reference evidence="1 2" key="1">
    <citation type="journal article" date="2024" name="Ann. Entomol. Soc. Am.">
        <title>Genomic analyses of the southern and eastern yellowjacket wasps (Hymenoptera: Vespidae) reveal evolutionary signatures of social life.</title>
        <authorList>
            <person name="Catto M.A."/>
            <person name="Caine P.B."/>
            <person name="Orr S.E."/>
            <person name="Hunt B.G."/>
            <person name="Goodisman M.A.D."/>
        </authorList>
    </citation>
    <scope>NUCLEOTIDE SEQUENCE [LARGE SCALE GENOMIC DNA]</scope>
    <source>
        <strain evidence="1">233</strain>
        <tissue evidence="1">Head and thorax</tissue>
    </source>
</reference>
<evidence type="ECO:0000313" key="1">
    <source>
        <dbReference type="EMBL" id="KAL2739093.1"/>
    </source>
</evidence>
<dbReference type="EMBL" id="JAUDFV010000025">
    <property type="protein sequence ID" value="KAL2739093.1"/>
    <property type="molecule type" value="Genomic_DNA"/>
</dbReference>
<protein>
    <submittedName>
        <fullName evidence="1">Uncharacterized protein</fullName>
    </submittedName>
</protein>
<proteinExistence type="predicted"/>
<name>A0ABD2C220_VESSQ</name>
<gene>
    <name evidence="1" type="ORF">V1478_001659</name>
</gene>